<evidence type="ECO:0000256" key="3">
    <source>
        <dbReference type="ARBA" id="ARBA00025804"/>
    </source>
</evidence>
<dbReference type="PANTHER" id="PTHR11800:SF13">
    <property type="entry name" value="DNA-DIRECTED RNA POLYMERASES I AND III SUBUNIT RPAC1"/>
    <property type="match status" value="1"/>
</dbReference>
<dbReference type="InterPro" id="IPR022842">
    <property type="entry name" value="RNAP_Rpo3/Rpb3/RPAC1"/>
</dbReference>
<dbReference type="GO" id="GO:0005666">
    <property type="term" value="C:RNA polymerase III complex"/>
    <property type="evidence" value="ECO:0007669"/>
    <property type="project" value="EnsemblFungi"/>
</dbReference>
<dbReference type="Proteomes" id="UP000003163">
    <property type="component" value="Unassembled WGS sequence"/>
</dbReference>
<keyword evidence="2" id="KW-0804">Transcription</keyword>
<dbReference type="InterPro" id="IPR011262">
    <property type="entry name" value="DNA-dir_RNA_pol_insert"/>
</dbReference>
<protein>
    <recommendedName>
        <fullName evidence="4">DNA-directed RNA polymerase RpoA/D/Rpb3-type domain-containing protein</fullName>
    </recommendedName>
</protein>
<dbReference type="InterPro" id="IPR033901">
    <property type="entry name" value="RNAPI/III_AC40"/>
</dbReference>
<dbReference type="GO" id="GO:0042797">
    <property type="term" value="P:tRNA transcription by RNA polymerase III"/>
    <property type="evidence" value="ECO:0007669"/>
    <property type="project" value="EnsemblFungi"/>
</dbReference>
<dbReference type="VEuPathDB" id="MicrosporidiaDB:EDEG_01455"/>
<dbReference type="EMBL" id="AFBI03000021">
    <property type="protein sequence ID" value="EJW04273.1"/>
    <property type="molecule type" value="Genomic_DNA"/>
</dbReference>
<dbReference type="AlphaFoldDB" id="J8ZX59"/>
<dbReference type="GO" id="GO:0006363">
    <property type="term" value="P:termination of RNA polymerase I transcription"/>
    <property type="evidence" value="ECO:0007669"/>
    <property type="project" value="EnsemblFungi"/>
</dbReference>
<comment type="similarity">
    <text evidence="3">Belongs to the archaeal Rpo3/eukaryotic RPB3 RNA polymerase subunit family.</text>
</comment>
<dbReference type="GO" id="GO:0055029">
    <property type="term" value="C:nuclear DNA-directed RNA polymerase complex"/>
    <property type="evidence" value="ECO:0007669"/>
    <property type="project" value="UniProtKB-ARBA"/>
</dbReference>
<dbReference type="GO" id="GO:0006384">
    <property type="term" value="P:transcription initiation at RNA polymerase III promoter"/>
    <property type="evidence" value="ECO:0007669"/>
    <property type="project" value="EnsemblFungi"/>
</dbReference>
<reference evidence="5 6" key="1">
    <citation type="submission" date="2011-08" db="EMBL/GenBank/DDBJ databases">
        <authorList>
            <person name="Liu Z.J."/>
            <person name="Shi F.L."/>
            <person name="Lu J.Q."/>
            <person name="Li M."/>
            <person name="Wang Z.L."/>
        </authorList>
    </citation>
    <scope>NUCLEOTIDE SEQUENCE [LARGE SCALE GENOMIC DNA]</scope>
    <source>
        <strain evidence="5 6">USNM 41457</strain>
    </source>
</reference>
<dbReference type="PANTHER" id="PTHR11800">
    <property type="entry name" value="DNA-DIRECTED RNA POLYMERASE"/>
    <property type="match status" value="1"/>
</dbReference>
<dbReference type="CDD" id="cd07032">
    <property type="entry name" value="RNAP_I_II_AC40"/>
    <property type="match status" value="1"/>
</dbReference>
<dbReference type="SMART" id="SM00662">
    <property type="entry name" value="RPOLD"/>
    <property type="match status" value="1"/>
</dbReference>
<dbReference type="OMA" id="MFPEVVF"/>
<dbReference type="GO" id="GO:0006362">
    <property type="term" value="P:transcription elongation by RNA polymerase I"/>
    <property type="evidence" value="ECO:0007669"/>
    <property type="project" value="EnsemblFungi"/>
</dbReference>
<dbReference type="SUPFAM" id="SSF56553">
    <property type="entry name" value="Insert subdomain of RNA polymerase alpha subunit"/>
    <property type="match status" value="1"/>
</dbReference>
<dbReference type="InParanoid" id="J8ZX59"/>
<dbReference type="Gene3D" id="2.170.120.12">
    <property type="entry name" value="DNA-directed RNA polymerase, insert domain"/>
    <property type="match status" value="1"/>
</dbReference>
<dbReference type="InterPro" id="IPR050518">
    <property type="entry name" value="Rpo3/RPB3_RNA_Pol_subunit"/>
</dbReference>
<dbReference type="GO" id="GO:0005736">
    <property type="term" value="C:RNA polymerase I complex"/>
    <property type="evidence" value="ECO:0007669"/>
    <property type="project" value="EnsemblFungi"/>
</dbReference>
<sequence length="313" mass="36227">MFELQKDIIIRKYNNESSNMDEYLDKIELEIINHTSNSLEFDLKNVDCSIANALRRILIAELPTMAIEYVNFYKYNGVIPEEILAHRLGLLPILIDPKVFEYKNSTDTENEKNALKFVLKKQNNMNDIVVVTSDDIKWVPLGNQKDTLVPRPRIKSGIPITKICNGQEIEIEMYAIKGIGKDHAKWSPVCPVSYRLHPAIEIKDIYDEDAFKLQKCFSSGVIDVSRCPETNRMKAFVSNQRLDTMSREALRHPEFDGKVFISKIPNHFIFKIQTIYIDPIVLLQQSLLVLQRKCRVIKEEITEKFNYGEKSSI</sequence>
<evidence type="ECO:0000313" key="6">
    <source>
        <dbReference type="Proteomes" id="UP000003163"/>
    </source>
</evidence>
<feature type="domain" description="DNA-directed RNA polymerase RpoA/D/Rpb3-type" evidence="4">
    <location>
        <begin position="38"/>
        <end position="300"/>
    </location>
</feature>
<gene>
    <name evidence="5" type="ORF">EDEG_01455</name>
</gene>
<dbReference type="STRING" id="1003232.J8ZX59"/>
<dbReference type="GO" id="GO:0006361">
    <property type="term" value="P:transcription initiation at RNA polymerase I promoter"/>
    <property type="evidence" value="ECO:0007669"/>
    <property type="project" value="EnsemblFungi"/>
</dbReference>
<dbReference type="HOGENOM" id="CLU_038421_0_1_1"/>
<name>J8ZX59_EDHAE</name>
<evidence type="ECO:0000313" key="5">
    <source>
        <dbReference type="EMBL" id="EJW04273.1"/>
    </source>
</evidence>
<comment type="caution">
    <text evidence="5">The sequence shown here is derived from an EMBL/GenBank/DDBJ whole genome shotgun (WGS) entry which is preliminary data.</text>
</comment>
<dbReference type="OrthoDB" id="270173at2759"/>
<dbReference type="GO" id="GO:0006386">
    <property type="term" value="P:termination of RNA polymerase III transcription"/>
    <property type="evidence" value="ECO:0007669"/>
    <property type="project" value="EnsemblFungi"/>
</dbReference>
<dbReference type="Pfam" id="PF01193">
    <property type="entry name" value="RNA_pol_L"/>
    <property type="match status" value="1"/>
</dbReference>
<evidence type="ECO:0000256" key="2">
    <source>
        <dbReference type="ARBA" id="ARBA00023163"/>
    </source>
</evidence>
<organism evidence="5 6">
    <name type="scientific">Edhazardia aedis (strain USNM 41457)</name>
    <name type="common">Microsporidian parasite</name>
    <dbReference type="NCBI Taxonomy" id="1003232"/>
    <lineage>
        <taxon>Eukaryota</taxon>
        <taxon>Fungi</taxon>
        <taxon>Fungi incertae sedis</taxon>
        <taxon>Microsporidia</taxon>
        <taxon>Edhazardia</taxon>
    </lineage>
</organism>
<dbReference type="Pfam" id="PF01000">
    <property type="entry name" value="RNA_pol_A_bac"/>
    <property type="match status" value="1"/>
</dbReference>
<reference evidence="6" key="2">
    <citation type="submission" date="2015-07" db="EMBL/GenBank/DDBJ databases">
        <title>Contrasting host-pathogen interactions and genome evolution in two generalist and specialist microsporidian pathogens of mosquitoes.</title>
        <authorList>
            <consortium name="The Broad Institute Genomics Platform"/>
            <consortium name="The Broad Institute Genome Sequencing Center for Infectious Disease"/>
            <person name="Cuomo C.A."/>
            <person name="Sanscrainte N.D."/>
            <person name="Goldberg J.M."/>
            <person name="Heiman D."/>
            <person name="Young S."/>
            <person name="Zeng Q."/>
            <person name="Becnel J.J."/>
            <person name="Birren B.W."/>
        </authorList>
    </citation>
    <scope>NUCLEOTIDE SEQUENCE [LARGE SCALE GENOMIC DNA]</scope>
    <source>
        <strain evidence="6">USNM 41457</strain>
    </source>
</reference>
<dbReference type="SUPFAM" id="SSF55257">
    <property type="entry name" value="RBP11-like subunits of RNA polymerase"/>
    <property type="match status" value="1"/>
</dbReference>
<keyword evidence="1" id="KW-0240">DNA-directed RNA polymerase</keyword>
<dbReference type="FunCoup" id="J8ZX59">
    <property type="interactions" value="144"/>
</dbReference>
<dbReference type="HAMAP" id="MF_00320">
    <property type="entry name" value="RNApol_arch_Rpo3"/>
    <property type="match status" value="1"/>
</dbReference>
<dbReference type="InterPro" id="IPR011263">
    <property type="entry name" value="DNA-dir_RNA_pol_RpoA/D/Rpb3"/>
</dbReference>
<evidence type="ECO:0000259" key="4">
    <source>
        <dbReference type="SMART" id="SM00662"/>
    </source>
</evidence>
<accession>J8ZX59</accession>
<dbReference type="Gene3D" id="3.30.1360.10">
    <property type="entry name" value="RNA polymerase, RBP11-like subunit"/>
    <property type="match status" value="1"/>
</dbReference>
<evidence type="ECO:0000256" key="1">
    <source>
        <dbReference type="ARBA" id="ARBA00022478"/>
    </source>
</evidence>
<keyword evidence="6" id="KW-1185">Reference proteome</keyword>
<dbReference type="GO" id="GO:0046983">
    <property type="term" value="F:protein dimerization activity"/>
    <property type="evidence" value="ECO:0007669"/>
    <property type="project" value="InterPro"/>
</dbReference>
<dbReference type="InterPro" id="IPR036603">
    <property type="entry name" value="RBP11-like"/>
</dbReference>
<dbReference type="InterPro" id="IPR036643">
    <property type="entry name" value="RNApol_insert_sf"/>
</dbReference>
<dbReference type="GO" id="GO:0003899">
    <property type="term" value="F:DNA-directed RNA polymerase activity"/>
    <property type="evidence" value="ECO:0007669"/>
    <property type="project" value="EnsemblFungi"/>
</dbReference>
<proteinExistence type="inferred from homology"/>